<dbReference type="AlphaFoldDB" id="B0C3Z7"/>
<keyword evidence="7" id="KW-1185">Reference proteome</keyword>
<evidence type="ECO:0000313" key="7">
    <source>
        <dbReference type="Proteomes" id="UP000000268"/>
    </source>
</evidence>
<reference evidence="6 7" key="1">
    <citation type="journal article" date="2008" name="Proc. Natl. Acad. Sci. U.S.A.">
        <title>Niche adaptation and genome expansion in the chlorophyll d-producing cyanobacterium Acaryochloris marina.</title>
        <authorList>
            <person name="Swingley W.D."/>
            <person name="Chen M."/>
            <person name="Cheung P.C."/>
            <person name="Conrad A.L."/>
            <person name="Dejesa L.C."/>
            <person name="Hao J."/>
            <person name="Honchak B.M."/>
            <person name="Karbach L.E."/>
            <person name="Kurdoglu A."/>
            <person name="Lahiri S."/>
            <person name="Mastrian S.D."/>
            <person name="Miyashita H."/>
            <person name="Page L."/>
            <person name="Ramakrishna P."/>
            <person name="Satoh S."/>
            <person name="Sattley W.M."/>
            <person name="Shimada Y."/>
            <person name="Taylor H.L."/>
            <person name="Tomo T."/>
            <person name="Tsuchiya T."/>
            <person name="Wang Z.T."/>
            <person name="Raymond J."/>
            <person name="Mimuro M."/>
            <person name="Blankenship R.E."/>
            <person name="Touchman J.W."/>
        </authorList>
    </citation>
    <scope>NUCLEOTIDE SEQUENCE [LARGE SCALE GENOMIC DNA]</scope>
    <source>
        <strain evidence="7">MBIC 11017</strain>
    </source>
</reference>
<accession>B0C3Z7</accession>
<organism evidence="6 7">
    <name type="scientific">Acaryochloris marina (strain MBIC 11017)</name>
    <dbReference type="NCBI Taxonomy" id="329726"/>
    <lineage>
        <taxon>Bacteria</taxon>
        <taxon>Bacillati</taxon>
        <taxon>Cyanobacteriota</taxon>
        <taxon>Cyanophyceae</taxon>
        <taxon>Acaryochloridales</taxon>
        <taxon>Acaryochloridaceae</taxon>
        <taxon>Acaryochloris</taxon>
    </lineage>
</organism>
<dbReference type="Pfam" id="PF04055">
    <property type="entry name" value="Radical_SAM"/>
    <property type="match status" value="1"/>
</dbReference>
<keyword evidence="4" id="KW-0411">Iron-sulfur</keyword>
<proteinExistence type="predicted"/>
<feature type="domain" description="Radical SAM core" evidence="5">
    <location>
        <begin position="1"/>
        <end position="205"/>
    </location>
</feature>
<dbReference type="SFLD" id="SFLDG01067">
    <property type="entry name" value="SPASM/twitch_domain_containing"/>
    <property type="match status" value="1"/>
</dbReference>
<dbReference type="SUPFAM" id="SSF102114">
    <property type="entry name" value="Radical SAM enzymes"/>
    <property type="match status" value="1"/>
</dbReference>
<dbReference type="SFLD" id="SFLDS00029">
    <property type="entry name" value="Radical_SAM"/>
    <property type="match status" value="1"/>
</dbReference>
<dbReference type="KEGG" id="amr:AM1_1220"/>
<dbReference type="STRING" id="329726.AM1_1220"/>
<keyword evidence="2" id="KW-0479">Metal-binding</keyword>
<sequence>MMSVERLSIELTNQCSKQCHFCYNSSHPIGNTTWTADELITFVTDCAQAGTQAVSFGGGEPLEYPALFEVLQRLQGMVFRSITSNGLHLWGSTLRRLVSVHPDKVHLSIHFPEQLWEVNRVMAQVKQLESLGIRSGINLLVSASKLTAAGQVAQTLRESGIANDRIVYLPMRGKDTPTPQQVAEVAGKEPFQSMTCLTNCQKSERFCAVTWDKKVAWCSYTSAQQPLESLTAKALDKALEDLPLIFCS</sequence>
<evidence type="ECO:0000313" key="6">
    <source>
        <dbReference type="EMBL" id="ABW26257.1"/>
    </source>
</evidence>
<dbReference type="InterPro" id="IPR007197">
    <property type="entry name" value="rSAM"/>
</dbReference>
<dbReference type="EMBL" id="CP000828">
    <property type="protein sequence ID" value="ABW26257.1"/>
    <property type="molecule type" value="Genomic_DNA"/>
</dbReference>
<dbReference type="eggNOG" id="COG0535">
    <property type="taxonomic scope" value="Bacteria"/>
</dbReference>
<dbReference type="PANTHER" id="PTHR11228:SF7">
    <property type="entry name" value="PQQA PEPTIDE CYCLASE"/>
    <property type="match status" value="1"/>
</dbReference>
<dbReference type="HOGENOM" id="CLU_1128265_0_0_3"/>
<dbReference type="PANTHER" id="PTHR11228">
    <property type="entry name" value="RADICAL SAM DOMAIN PROTEIN"/>
    <property type="match status" value="1"/>
</dbReference>
<dbReference type="Gene3D" id="3.20.20.70">
    <property type="entry name" value="Aldolase class I"/>
    <property type="match status" value="1"/>
</dbReference>
<dbReference type="CDD" id="cd01335">
    <property type="entry name" value="Radical_SAM"/>
    <property type="match status" value="1"/>
</dbReference>
<dbReference type="PROSITE" id="PS51918">
    <property type="entry name" value="RADICAL_SAM"/>
    <property type="match status" value="1"/>
</dbReference>
<evidence type="ECO:0000256" key="4">
    <source>
        <dbReference type="ARBA" id="ARBA00023014"/>
    </source>
</evidence>
<dbReference type="InterPro" id="IPR050377">
    <property type="entry name" value="Radical_SAM_PqqE_MftC-like"/>
</dbReference>
<dbReference type="GO" id="GO:0046872">
    <property type="term" value="F:metal ion binding"/>
    <property type="evidence" value="ECO:0007669"/>
    <property type="project" value="UniProtKB-KW"/>
</dbReference>
<evidence type="ECO:0000256" key="3">
    <source>
        <dbReference type="ARBA" id="ARBA00023004"/>
    </source>
</evidence>
<dbReference type="GO" id="GO:0003824">
    <property type="term" value="F:catalytic activity"/>
    <property type="evidence" value="ECO:0007669"/>
    <property type="project" value="InterPro"/>
</dbReference>
<keyword evidence="1" id="KW-0949">S-adenosyl-L-methionine</keyword>
<gene>
    <name evidence="6" type="ordered locus">AM1_1220</name>
</gene>
<evidence type="ECO:0000259" key="5">
    <source>
        <dbReference type="PROSITE" id="PS51918"/>
    </source>
</evidence>
<protein>
    <recommendedName>
        <fullName evidence="5">Radical SAM core domain-containing protein</fullName>
    </recommendedName>
</protein>
<evidence type="ECO:0000256" key="1">
    <source>
        <dbReference type="ARBA" id="ARBA00022691"/>
    </source>
</evidence>
<dbReference type="InterPro" id="IPR058240">
    <property type="entry name" value="rSAM_sf"/>
</dbReference>
<dbReference type="Proteomes" id="UP000000268">
    <property type="component" value="Chromosome"/>
</dbReference>
<name>B0C3Z7_ACAM1</name>
<evidence type="ECO:0000256" key="2">
    <source>
        <dbReference type="ARBA" id="ARBA00022723"/>
    </source>
</evidence>
<dbReference type="InterPro" id="IPR013785">
    <property type="entry name" value="Aldolase_TIM"/>
</dbReference>
<dbReference type="GO" id="GO:0051536">
    <property type="term" value="F:iron-sulfur cluster binding"/>
    <property type="evidence" value="ECO:0007669"/>
    <property type="project" value="UniProtKB-KW"/>
</dbReference>
<keyword evidence="3" id="KW-0408">Iron</keyword>